<name>H6R6L2_NOCCG</name>
<protein>
    <submittedName>
        <fullName evidence="1">Uncharacterized protein</fullName>
    </submittedName>
</protein>
<gene>
    <name evidence="1" type="ordered locus">NOCYR_1379</name>
</gene>
<dbReference type="Proteomes" id="UP000008190">
    <property type="component" value="Chromosome"/>
</dbReference>
<dbReference type="RefSeq" id="WP_014349642.1">
    <property type="nucleotide sequence ID" value="NC_016887.1"/>
</dbReference>
<dbReference type="AlphaFoldDB" id="H6R6L2"/>
<reference evidence="1 2" key="1">
    <citation type="journal article" date="2012" name="J. Bacteriol.">
        <title>Genome sequence of the human- and animal-pathogenic strain Nocardia cyriacigeorgica GUH-2.</title>
        <authorList>
            <person name="Zoropogui A."/>
            <person name="Pujic P."/>
            <person name="Normand P."/>
            <person name="Barbe V."/>
            <person name="Beaman B."/>
            <person name="Beaman L."/>
            <person name="Boiron P."/>
            <person name="Colinon C."/>
            <person name="Deredjian A."/>
            <person name="Graindorge A."/>
            <person name="Mangenot S."/>
            <person name="Nazaret S."/>
            <person name="Neto M."/>
            <person name="Petit S."/>
            <person name="Roche D."/>
            <person name="Vallenet D."/>
            <person name="Rodriguez-Nava V."/>
            <person name="Richard Y."/>
            <person name="Cournoyer B."/>
            <person name="Blaha D."/>
        </authorList>
    </citation>
    <scope>NUCLEOTIDE SEQUENCE [LARGE SCALE GENOMIC DNA]</scope>
    <source>
        <strain evidence="1 2">GUH-2</strain>
    </source>
</reference>
<proteinExistence type="predicted"/>
<dbReference type="eggNOG" id="ENOG5031EDM">
    <property type="taxonomic scope" value="Bacteria"/>
</dbReference>
<dbReference type="EMBL" id="FO082843">
    <property type="protein sequence ID" value="CCF62175.1"/>
    <property type="molecule type" value="Genomic_DNA"/>
</dbReference>
<dbReference type="KEGG" id="ncy:NOCYR_1379"/>
<dbReference type="STRING" id="1127134.NOCYR_1379"/>
<dbReference type="HOGENOM" id="CLU_1123617_0_0_11"/>
<accession>H6R6L2</accession>
<evidence type="ECO:0000313" key="2">
    <source>
        <dbReference type="Proteomes" id="UP000008190"/>
    </source>
</evidence>
<keyword evidence="2" id="KW-1185">Reference proteome</keyword>
<sequence length="247" mass="25205">MVALICQYCSHRDSGGHATCPNCGAPLSAPATPAQPAVQPPASADPSARALIGSTLRKVGEIVRDDAAAVRKDAAAVEHAVHTPHPRWQWQAAGGAIVVLLVLGFLLVRSCSVSISPPAGVPFGSAVTVLPAPLRAAATCQPMAESATPVERCVIGTKHPMLAGAITSGRDLVFHARLVPRPRLNETVGQWRSAGATVIADGAVFAAVSASAAVQYANPSTGLLLDSGTFAGTTGAREFLERAGLLS</sequence>
<evidence type="ECO:0000313" key="1">
    <source>
        <dbReference type="EMBL" id="CCF62175.1"/>
    </source>
</evidence>
<dbReference type="OrthoDB" id="4538788at2"/>
<organism evidence="1 2">
    <name type="scientific">Nocardia cyriacigeorgica (strain GUH-2)</name>
    <dbReference type="NCBI Taxonomy" id="1127134"/>
    <lineage>
        <taxon>Bacteria</taxon>
        <taxon>Bacillati</taxon>
        <taxon>Actinomycetota</taxon>
        <taxon>Actinomycetes</taxon>
        <taxon>Mycobacteriales</taxon>
        <taxon>Nocardiaceae</taxon>
        <taxon>Nocardia</taxon>
    </lineage>
</organism>